<dbReference type="RefSeq" id="WP_344708948.1">
    <property type="nucleotide sequence ID" value="NZ_BAAAZD010000001.1"/>
</dbReference>
<protein>
    <recommendedName>
        <fullName evidence="4">Transmembrane protein</fullName>
    </recommendedName>
</protein>
<dbReference type="EMBL" id="BAAAZD010000001">
    <property type="protein sequence ID" value="GAA4000605.1"/>
    <property type="molecule type" value="Genomic_DNA"/>
</dbReference>
<comment type="caution">
    <text evidence="2">The sequence shown here is derived from an EMBL/GenBank/DDBJ whole genome shotgun (WGS) entry which is preliminary data.</text>
</comment>
<sequence>MIEPVDLGADTPDDDRDRGILLYDYSKHLLSIALLAIGGVITVTQSAGGKAIQPLLVGILLAAFGISGALALSASSAILQARQNRQALGSKAWIYIRAATGFLGMGVGGFLVVWFSILF</sequence>
<gene>
    <name evidence="2" type="ORF">GCM10022211_08810</name>
</gene>
<keyword evidence="1" id="KW-0812">Transmembrane</keyword>
<proteinExistence type="predicted"/>
<feature type="transmembrane region" description="Helical" evidence="1">
    <location>
        <begin position="54"/>
        <end position="73"/>
    </location>
</feature>
<feature type="transmembrane region" description="Helical" evidence="1">
    <location>
        <begin position="28"/>
        <end position="48"/>
    </location>
</feature>
<keyword evidence="1" id="KW-1133">Transmembrane helix</keyword>
<feature type="transmembrane region" description="Helical" evidence="1">
    <location>
        <begin position="94"/>
        <end position="117"/>
    </location>
</feature>
<name>A0ABP7RPS0_9SPHN</name>
<evidence type="ECO:0000256" key="1">
    <source>
        <dbReference type="SAM" id="Phobius"/>
    </source>
</evidence>
<evidence type="ECO:0008006" key="4">
    <source>
        <dbReference type="Google" id="ProtNLM"/>
    </source>
</evidence>
<reference evidence="3" key="1">
    <citation type="journal article" date="2019" name="Int. J. Syst. Evol. Microbiol.">
        <title>The Global Catalogue of Microorganisms (GCM) 10K type strain sequencing project: providing services to taxonomists for standard genome sequencing and annotation.</title>
        <authorList>
            <consortium name="The Broad Institute Genomics Platform"/>
            <consortium name="The Broad Institute Genome Sequencing Center for Infectious Disease"/>
            <person name="Wu L."/>
            <person name="Ma J."/>
        </authorList>
    </citation>
    <scope>NUCLEOTIDE SEQUENCE [LARGE SCALE GENOMIC DNA]</scope>
    <source>
        <strain evidence="3">JCM 16603</strain>
    </source>
</reference>
<organism evidence="2 3">
    <name type="scientific">Sphingomonas humi</name>
    <dbReference type="NCBI Taxonomy" id="335630"/>
    <lineage>
        <taxon>Bacteria</taxon>
        <taxon>Pseudomonadati</taxon>
        <taxon>Pseudomonadota</taxon>
        <taxon>Alphaproteobacteria</taxon>
        <taxon>Sphingomonadales</taxon>
        <taxon>Sphingomonadaceae</taxon>
        <taxon>Sphingomonas</taxon>
    </lineage>
</organism>
<dbReference type="Proteomes" id="UP001501310">
    <property type="component" value="Unassembled WGS sequence"/>
</dbReference>
<keyword evidence="1" id="KW-0472">Membrane</keyword>
<evidence type="ECO:0000313" key="3">
    <source>
        <dbReference type="Proteomes" id="UP001501310"/>
    </source>
</evidence>
<evidence type="ECO:0000313" key="2">
    <source>
        <dbReference type="EMBL" id="GAA4000605.1"/>
    </source>
</evidence>
<accession>A0ABP7RPS0</accession>
<keyword evidence="3" id="KW-1185">Reference proteome</keyword>